<protein>
    <recommendedName>
        <fullName evidence="3">Alpha/beta hydrolase family protein</fullName>
    </recommendedName>
</protein>
<dbReference type="RefSeq" id="WP_283427898.1">
    <property type="nucleotide sequence ID" value="NZ_FXTY01000012.1"/>
</dbReference>
<accession>A0ABY1PM95</accession>
<dbReference type="SUPFAM" id="SSF53474">
    <property type="entry name" value="alpha/beta-Hydrolases"/>
    <property type="match status" value="1"/>
</dbReference>
<sequence length="251" mass="28077">MRQDVEYGKLRTLVEDSVVRINHLPQKGSHLIVSFASIGKGWHLMPPDEFVGTISKMPNCSGLFISDMTRSWMNSSVLRNTVERVVNEVIAEFEIEKVTTLGLSMGAFSALVAPRLFPVDTAIALSPQFSVSREIVPSETRWRHWTKNIQDFHFPSVLPISPMGRVVICHGLVDDYEQMKLFPQQDNVDHFVFPNARHAEIGKLIKKGGKLSPFITAASAHKKRSVAQILRGLGGSWRMRYEVSAHGDAAV</sequence>
<name>A0ABY1PM95_9RHOB</name>
<reference evidence="1 2" key="1">
    <citation type="submission" date="2017-05" db="EMBL/GenBank/DDBJ databases">
        <authorList>
            <person name="Varghese N."/>
            <person name="Submissions S."/>
        </authorList>
    </citation>
    <scope>NUCLEOTIDE SEQUENCE [LARGE SCALE GENOMIC DNA]</scope>
    <source>
        <strain evidence="1 2">DSM 29734</strain>
    </source>
</reference>
<dbReference type="Proteomes" id="UP001157961">
    <property type="component" value="Unassembled WGS sequence"/>
</dbReference>
<proteinExistence type="predicted"/>
<organism evidence="1 2">
    <name type="scientific">Shimia sagamensis</name>
    <dbReference type="NCBI Taxonomy" id="1566352"/>
    <lineage>
        <taxon>Bacteria</taxon>
        <taxon>Pseudomonadati</taxon>
        <taxon>Pseudomonadota</taxon>
        <taxon>Alphaproteobacteria</taxon>
        <taxon>Rhodobacterales</taxon>
        <taxon>Roseobacteraceae</taxon>
    </lineage>
</organism>
<dbReference type="Gene3D" id="3.40.50.1820">
    <property type="entry name" value="alpha/beta hydrolase"/>
    <property type="match status" value="1"/>
</dbReference>
<gene>
    <name evidence="1" type="ORF">SAMN06265373_1125</name>
</gene>
<evidence type="ECO:0000313" key="2">
    <source>
        <dbReference type="Proteomes" id="UP001157961"/>
    </source>
</evidence>
<dbReference type="EMBL" id="FXTY01000012">
    <property type="protein sequence ID" value="SMP35714.1"/>
    <property type="molecule type" value="Genomic_DNA"/>
</dbReference>
<evidence type="ECO:0000313" key="1">
    <source>
        <dbReference type="EMBL" id="SMP35714.1"/>
    </source>
</evidence>
<keyword evidence="2" id="KW-1185">Reference proteome</keyword>
<dbReference type="InterPro" id="IPR029058">
    <property type="entry name" value="AB_hydrolase_fold"/>
</dbReference>
<evidence type="ECO:0008006" key="3">
    <source>
        <dbReference type="Google" id="ProtNLM"/>
    </source>
</evidence>
<comment type="caution">
    <text evidence="1">The sequence shown here is derived from an EMBL/GenBank/DDBJ whole genome shotgun (WGS) entry which is preliminary data.</text>
</comment>